<protein>
    <submittedName>
        <fullName evidence="3">Uncharacterized protein</fullName>
    </submittedName>
</protein>
<evidence type="ECO:0000256" key="1">
    <source>
        <dbReference type="SAM" id="Phobius"/>
    </source>
</evidence>
<organism evidence="3">
    <name type="scientific">Alexandrium catenella</name>
    <name type="common">Red tide dinoflagellate</name>
    <name type="synonym">Gonyaulax catenella</name>
    <dbReference type="NCBI Taxonomy" id="2925"/>
    <lineage>
        <taxon>Eukaryota</taxon>
        <taxon>Sar</taxon>
        <taxon>Alveolata</taxon>
        <taxon>Dinophyceae</taxon>
        <taxon>Gonyaulacales</taxon>
        <taxon>Pyrocystaceae</taxon>
        <taxon>Alexandrium</taxon>
    </lineage>
</organism>
<feature type="signal peptide" evidence="2">
    <location>
        <begin position="1"/>
        <end position="21"/>
    </location>
</feature>
<dbReference type="AlphaFoldDB" id="A0A7S1PQK3"/>
<name>A0A7S1PQK3_ALECA</name>
<feature type="transmembrane region" description="Helical" evidence="1">
    <location>
        <begin position="287"/>
        <end position="307"/>
    </location>
</feature>
<reference evidence="3" key="1">
    <citation type="submission" date="2021-01" db="EMBL/GenBank/DDBJ databases">
        <authorList>
            <person name="Corre E."/>
            <person name="Pelletier E."/>
            <person name="Niang G."/>
            <person name="Scheremetjew M."/>
            <person name="Finn R."/>
            <person name="Kale V."/>
            <person name="Holt S."/>
            <person name="Cochrane G."/>
            <person name="Meng A."/>
            <person name="Brown T."/>
            <person name="Cohen L."/>
        </authorList>
    </citation>
    <scope>NUCLEOTIDE SEQUENCE</scope>
    <source>
        <strain evidence="3">OF101</strain>
    </source>
</reference>
<dbReference type="Gene3D" id="3.50.70.10">
    <property type="match status" value="1"/>
</dbReference>
<dbReference type="InterPro" id="IPR016088">
    <property type="entry name" value="Chalcone_isomerase_3-sand"/>
</dbReference>
<dbReference type="EMBL" id="HBGE01008602">
    <property type="protein sequence ID" value="CAD9096297.1"/>
    <property type="molecule type" value="Transcribed_RNA"/>
</dbReference>
<evidence type="ECO:0000313" key="3">
    <source>
        <dbReference type="EMBL" id="CAD9096297.1"/>
    </source>
</evidence>
<keyword evidence="1" id="KW-0812">Transmembrane</keyword>
<feature type="chain" id="PRO_5031126219" evidence="2">
    <location>
        <begin position="22"/>
        <end position="323"/>
    </location>
</feature>
<sequence>MRRPAVLPLLPLLAATGPVSAGALLEGISRPFYPWEPEGEKSEAAPVARAGARSAGTVCKKDCDVSQDSSVHRRGPALALAQSLGGDGSVADAAFPAELRHYKFVAGASQSSEVLGATMKLFDLALYLDEGSDLWNQEISPPVLAERARGASMLRLKVTGGLMNAKRLAHYIDKKVRPRVLKVDANANMDVDKLVHLASKARDLSLGSVVDIFVTDAGLRVLLDGRELGEEVVGQKVAEALLGAFVQDLPDIAGLQDGALKDLHPRWSLAQRSVQSDPIKAHRKSKLMIAVVGAAGFFAFLSFGHCLRTRAVRAHKGGQAEPA</sequence>
<gene>
    <name evidence="3" type="ORF">ACAT0790_LOCUS5213</name>
</gene>
<keyword evidence="1" id="KW-1133">Transmembrane helix</keyword>
<proteinExistence type="predicted"/>
<keyword evidence="1" id="KW-0472">Membrane</keyword>
<accession>A0A7S1PQK3</accession>
<evidence type="ECO:0000256" key="2">
    <source>
        <dbReference type="SAM" id="SignalP"/>
    </source>
</evidence>
<keyword evidence="2" id="KW-0732">Signal</keyword>